<feature type="transmembrane region" description="Helical" evidence="7">
    <location>
        <begin position="32"/>
        <end position="50"/>
    </location>
</feature>
<proteinExistence type="predicted"/>
<feature type="transmembrane region" description="Helical" evidence="7">
    <location>
        <begin position="374"/>
        <end position="396"/>
    </location>
</feature>
<comment type="subcellular location">
    <subcellularLocation>
        <location evidence="1">Cell membrane</location>
        <topology evidence="1">Multi-pass membrane protein</topology>
    </subcellularLocation>
</comment>
<dbReference type="NCBIfam" id="TIGR00797">
    <property type="entry name" value="matE"/>
    <property type="match status" value="1"/>
</dbReference>
<protein>
    <submittedName>
        <fullName evidence="8">MATE family efflux transporter</fullName>
    </submittedName>
</protein>
<dbReference type="PANTHER" id="PTHR43549:SF3">
    <property type="entry name" value="MULTIDRUG RESISTANCE PROTEIN YPNP-RELATED"/>
    <property type="match status" value="1"/>
</dbReference>
<keyword evidence="6 7" id="KW-0472">Membrane</keyword>
<evidence type="ECO:0000256" key="2">
    <source>
        <dbReference type="ARBA" id="ARBA00022448"/>
    </source>
</evidence>
<keyword evidence="9" id="KW-1185">Reference proteome</keyword>
<reference evidence="8 9" key="1">
    <citation type="submission" date="2021-03" db="EMBL/GenBank/DDBJ databases">
        <title>Caproiciproducens sp. nov. isolated from feces of cow.</title>
        <authorList>
            <person name="Choi J.-Y."/>
        </authorList>
    </citation>
    <scope>NUCLEOTIDE SEQUENCE [LARGE SCALE GENOMIC DNA]</scope>
    <source>
        <strain evidence="8 9">AGMB10547</strain>
    </source>
</reference>
<feature type="transmembrane region" description="Helical" evidence="7">
    <location>
        <begin position="335"/>
        <end position="354"/>
    </location>
</feature>
<dbReference type="Proteomes" id="UP000719942">
    <property type="component" value="Unassembled WGS sequence"/>
</dbReference>
<feature type="transmembrane region" description="Helical" evidence="7">
    <location>
        <begin position="183"/>
        <end position="202"/>
    </location>
</feature>
<dbReference type="Pfam" id="PF01554">
    <property type="entry name" value="MatE"/>
    <property type="match status" value="2"/>
</dbReference>
<evidence type="ECO:0000256" key="6">
    <source>
        <dbReference type="ARBA" id="ARBA00023136"/>
    </source>
</evidence>
<feature type="transmembrane region" description="Helical" evidence="7">
    <location>
        <begin position="431"/>
        <end position="452"/>
    </location>
</feature>
<evidence type="ECO:0000256" key="5">
    <source>
        <dbReference type="ARBA" id="ARBA00022989"/>
    </source>
</evidence>
<evidence type="ECO:0000313" key="8">
    <source>
        <dbReference type="EMBL" id="MBW7571693.1"/>
    </source>
</evidence>
<feature type="transmembrane region" description="Helical" evidence="7">
    <location>
        <begin position="208"/>
        <end position="232"/>
    </location>
</feature>
<keyword evidence="5 7" id="KW-1133">Transmembrane helix</keyword>
<organism evidence="8 9">
    <name type="scientific">Caproiciproducens faecalis</name>
    <dbReference type="NCBI Taxonomy" id="2820301"/>
    <lineage>
        <taxon>Bacteria</taxon>
        <taxon>Bacillati</taxon>
        <taxon>Bacillota</taxon>
        <taxon>Clostridia</taxon>
        <taxon>Eubacteriales</taxon>
        <taxon>Acutalibacteraceae</taxon>
        <taxon>Caproiciproducens</taxon>
    </lineage>
</organism>
<evidence type="ECO:0000256" key="4">
    <source>
        <dbReference type="ARBA" id="ARBA00022692"/>
    </source>
</evidence>
<keyword evidence="2" id="KW-0813">Transport</keyword>
<accession>A0ABS7DK65</accession>
<feature type="transmembrane region" description="Helical" evidence="7">
    <location>
        <begin position="153"/>
        <end position="171"/>
    </location>
</feature>
<evidence type="ECO:0000256" key="1">
    <source>
        <dbReference type="ARBA" id="ARBA00004651"/>
    </source>
</evidence>
<dbReference type="PANTHER" id="PTHR43549">
    <property type="entry name" value="MULTIDRUG RESISTANCE PROTEIN YPNP-RELATED"/>
    <property type="match status" value="1"/>
</dbReference>
<dbReference type="EMBL" id="JAGFNZ010000001">
    <property type="protein sequence ID" value="MBW7571693.1"/>
    <property type="molecule type" value="Genomic_DNA"/>
</dbReference>
<dbReference type="InterPro" id="IPR052031">
    <property type="entry name" value="Membrane_Transporter-Flippase"/>
</dbReference>
<gene>
    <name evidence="8" type="ORF">J5W02_02600</name>
</gene>
<keyword evidence="4 7" id="KW-0812">Transmembrane</keyword>
<evidence type="ECO:0000256" key="7">
    <source>
        <dbReference type="SAM" id="Phobius"/>
    </source>
</evidence>
<sequence length="474" mass="51583">MLIIRRYEKGESFVKKSLAGVTDMTSGNPYKLIFAFSIPLLIGNVFQQLYNMVDSIVVGNFVGEKALAAVGTGFPIIFMLSSLFMGLGIGATIMISQFYGAKDIDSVENTINTIYSAMMIGTIPLTIIGIVLGGPLLQLMKVPDDGTLAMAKVYLIVVFVGMIGNLGFNINSGILQGLGDSRTSLLFLLIATIINIILDLLFTVAFGWGVFGVAFATIIAQFCSWIFGIWFINKNFSFIHIQVFKFKFDPALFKKAMKLGIPSGIQQALFSIGIMVMQALVNSYGSAFMAGFNGANKIDTFAFMPIQSFSTAVTTYVGQNVGAARIDRVKTGTRSGLVLSIGSSIVISAAIYPLSALFMRMFNQNPEVIGGGVAYLHGVLPFYALLALLFTLNAVLRGAGEMTIPMVSTFVSLWFARVPVAYLIAQHWGKEYIYLSYAVGWFFGAVITVTYYKMGRWKNKSVVHSGIESENAMI</sequence>
<feature type="transmembrane region" description="Helical" evidence="7">
    <location>
        <begin position="114"/>
        <end position="133"/>
    </location>
</feature>
<dbReference type="InterPro" id="IPR002528">
    <property type="entry name" value="MATE_fam"/>
</dbReference>
<dbReference type="InterPro" id="IPR048279">
    <property type="entry name" value="MdtK-like"/>
</dbReference>
<evidence type="ECO:0000256" key="3">
    <source>
        <dbReference type="ARBA" id="ARBA00022475"/>
    </source>
</evidence>
<comment type="caution">
    <text evidence="8">The sequence shown here is derived from an EMBL/GenBank/DDBJ whole genome shotgun (WGS) entry which is preliminary data.</text>
</comment>
<dbReference type="PIRSF" id="PIRSF006603">
    <property type="entry name" value="DinF"/>
    <property type="match status" value="1"/>
</dbReference>
<name>A0ABS7DK65_9FIRM</name>
<keyword evidence="3" id="KW-1003">Cell membrane</keyword>
<feature type="transmembrane region" description="Helical" evidence="7">
    <location>
        <begin position="70"/>
        <end position="93"/>
    </location>
</feature>
<evidence type="ECO:0000313" key="9">
    <source>
        <dbReference type="Proteomes" id="UP000719942"/>
    </source>
</evidence>
<dbReference type="CDD" id="cd13138">
    <property type="entry name" value="MATE_yoeA_like"/>
    <property type="match status" value="1"/>
</dbReference>
<feature type="transmembrane region" description="Helical" evidence="7">
    <location>
        <begin position="403"/>
        <end position="425"/>
    </location>
</feature>